<dbReference type="PANTHER" id="PTHR11002:SF76">
    <property type="entry name" value="CARBONIC ANHYDRASE"/>
    <property type="match status" value="1"/>
</dbReference>
<dbReference type="GO" id="GO:0008270">
    <property type="term" value="F:zinc ion binding"/>
    <property type="evidence" value="ECO:0007669"/>
    <property type="project" value="UniProtKB-UniRule"/>
</dbReference>
<dbReference type="Gene3D" id="3.40.1050.10">
    <property type="entry name" value="Carbonic anhydrase"/>
    <property type="match status" value="1"/>
</dbReference>
<comment type="catalytic activity">
    <reaction evidence="6 8">
        <text>hydrogencarbonate + H(+) = CO2 + H2O</text>
        <dbReference type="Rhea" id="RHEA:10748"/>
        <dbReference type="ChEBI" id="CHEBI:15377"/>
        <dbReference type="ChEBI" id="CHEBI:15378"/>
        <dbReference type="ChEBI" id="CHEBI:16526"/>
        <dbReference type="ChEBI" id="CHEBI:17544"/>
        <dbReference type="EC" id="4.2.1.1"/>
    </reaction>
</comment>
<reference evidence="9" key="1">
    <citation type="submission" date="2021-01" db="EMBL/GenBank/DDBJ databases">
        <authorList>
            <person name="Corre E."/>
            <person name="Pelletier E."/>
            <person name="Niang G."/>
            <person name="Scheremetjew M."/>
            <person name="Finn R."/>
            <person name="Kale V."/>
            <person name="Holt S."/>
            <person name="Cochrane G."/>
            <person name="Meng A."/>
            <person name="Brown T."/>
            <person name="Cohen L."/>
        </authorList>
    </citation>
    <scope>NUCLEOTIDE SEQUENCE</scope>
    <source>
        <strain evidence="9">CCMP1374</strain>
    </source>
</reference>
<dbReference type="InterPro" id="IPR001765">
    <property type="entry name" value="Carbonic_anhydrase"/>
</dbReference>
<evidence type="ECO:0000256" key="1">
    <source>
        <dbReference type="ARBA" id="ARBA00006217"/>
    </source>
</evidence>
<evidence type="ECO:0000256" key="2">
    <source>
        <dbReference type="ARBA" id="ARBA00012925"/>
    </source>
</evidence>
<dbReference type="PROSITE" id="PS00705">
    <property type="entry name" value="PROK_CO2_ANHYDRASE_2"/>
    <property type="match status" value="1"/>
</dbReference>
<keyword evidence="4 7" id="KW-0862">Zinc</keyword>
<evidence type="ECO:0000256" key="5">
    <source>
        <dbReference type="ARBA" id="ARBA00023239"/>
    </source>
</evidence>
<dbReference type="SMART" id="SM00947">
    <property type="entry name" value="Pro_CA"/>
    <property type="match status" value="1"/>
</dbReference>
<gene>
    <name evidence="9" type="ORF">PANT1444_LOCUS17679</name>
</gene>
<comment type="function">
    <text evidence="8">Reversible hydration of carbon dioxide.</text>
</comment>
<evidence type="ECO:0000256" key="3">
    <source>
        <dbReference type="ARBA" id="ARBA00022723"/>
    </source>
</evidence>
<evidence type="ECO:0000256" key="8">
    <source>
        <dbReference type="RuleBase" id="RU003956"/>
    </source>
</evidence>
<comment type="cofactor">
    <cofactor evidence="7">
        <name>Zn(2+)</name>
        <dbReference type="ChEBI" id="CHEBI:29105"/>
    </cofactor>
    <text evidence="7">Binds 1 zinc ion per subunit.</text>
</comment>
<dbReference type="SUPFAM" id="SSF53056">
    <property type="entry name" value="beta-carbonic anhydrase, cab"/>
    <property type="match status" value="1"/>
</dbReference>
<keyword evidence="5 8" id="KW-0456">Lyase</keyword>
<sequence length="313" mass="35053">MSPPLNLSARLLAAARRGKVAPGAIRSAAAPLRYTPFRARSLCDETRSGPETSQRQFGHSLTEPLISVTKADLTPTKMPMTPTSADDTDTTGYSIDHLISQNGEWADANADWFKRHGHEKHAPKYLWIGCSDARTPANEILGEGPNAVFVHRNIANLVVNSDMNMLSVLQYAVNVLCVPHIIVCGHYDCGGVRASLSRSHLDSRDLGSPLEDWLRNIRDVQRLHAEELTAIKDPEQKVRRVVELNVIEQCLNIYKTGVVQRRRLLTSSVKSTFPQPRVHALVYNPLDGRLKQLDLDMRRYRSEMQAHYDIFAA</sequence>
<dbReference type="CDD" id="cd00883">
    <property type="entry name" value="beta_CA_cladeA"/>
    <property type="match status" value="1"/>
</dbReference>
<dbReference type="EC" id="4.2.1.1" evidence="2 8"/>
<dbReference type="EMBL" id="HBEP01031344">
    <property type="protein sequence ID" value="CAD8504668.1"/>
    <property type="molecule type" value="Transcribed_RNA"/>
</dbReference>
<evidence type="ECO:0000256" key="4">
    <source>
        <dbReference type="ARBA" id="ARBA00022833"/>
    </source>
</evidence>
<dbReference type="AlphaFoldDB" id="A0A7S0HX93"/>
<feature type="binding site" evidence="7">
    <location>
        <position position="132"/>
    </location>
    <ligand>
        <name>Zn(2+)</name>
        <dbReference type="ChEBI" id="CHEBI:29105"/>
    </ligand>
</feature>
<evidence type="ECO:0000256" key="6">
    <source>
        <dbReference type="ARBA" id="ARBA00048348"/>
    </source>
</evidence>
<dbReference type="InterPro" id="IPR036874">
    <property type="entry name" value="Carbonic_anhydrase_sf"/>
</dbReference>
<dbReference type="InterPro" id="IPR015892">
    <property type="entry name" value="Carbonic_anhydrase_CS"/>
</dbReference>
<dbReference type="GO" id="GO:0004089">
    <property type="term" value="F:carbonate dehydratase activity"/>
    <property type="evidence" value="ECO:0007669"/>
    <property type="project" value="UniProtKB-UniRule"/>
</dbReference>
<feature type="binding site" evidence="7">
    <location>
        <position position="130"/>
    </location>
    <ligand>
        <name>Zn(2+)</name>
        <dbReference type="ChEBI" id="CHEBI:29105"/>
    </ligand>
</feature>
<evidence type="ECO:0000256" key="7">
    <source>
        <dbReference type="PIRSR" id="PIRSR601765-1"/>
    </source>
</evidence>
<evidence type="ECO:0000313" key="9">
    <source>
        <dbReference type="EMBL" id="CAD8504668.1"/>
    </source>
</evidence>
<organism evidence="9">
    <name type="scientific">Phaeocystis antarctica</name>
    <dbReference type="NCBI Taxonomy" id="33657"/>
    <lineage>
        <taxon>Eukaryota</taxon>
        <taxon>Haptista</taxon>
        <taxon>Haptophyta</taxon>
        <taxon>Prymnesiophyceae</taxon>
        <taxon>Phaeocystales</taxon>
        <taxon>Phaeocystaceae</taxon>
        <taxon>Phaeocystis</taxon>
    </lineage>
</organism>
<comment type="similarity">
    <text evidence="1 8">Belongs to the beta-class carbonic anhydrase family.</text>
</comment>
<accession>A0A7S0HX93</accession>
<dbReference type="PANTHER" id="PTHR11002">
    <property type="entry name" value="CARBONIC ANHYDRASE"/>
    <property type="match status" value="1"/>
</dbReference>
<name>A0A7S0HX93_9EUKA</name>
<protein>
    <recommendedName>
        <fullName evidence="2 8">Carbonic anhydrase</fullName>
        <ecNumber evidence="2 8">4.2.1.1</ecNumber>
    </recommendedName>
    <alternativeName>
        <fullName evidence="8">Carbonate dehydratase</fullName>
    </alternativeName>
</protein>
<dbReference type="GO" id="GO:0015976">
    <property type="term" value="P:carbon utilization"/>
    <property type="evidence" value="ECO:0007669"/>
    <property type="project" value="InterPro"/>
</dbReference>
<dbReference type="Pfam" id="PF00484">
    <property type="entry name" value="Pro_CA"/>
    <property type="match status" value="1"/>
</dbReference>
<feature type="binding site" evidence="7">
    <location>
        <position position="189"/>
    </location>
    <ligand>
        <name>Zn(2+)</name>
        <dbReference type="ChEBI" id="CHEBI:29105"/>
    </ligand>
</feature>
<keyword evidence="3 7" id="KW-0479">Metal-binding</keyword>
<feature type="binding site" evidence="7">
    <location>
        <position position="186"/>
    </location>
    <ligand>
        <name>Zn(2+)</name>
        <dbReference type="ChEBI" id="CHEBI:29105"/>
    </ligand>
</feature>
<proteinExistence type="inferred from homology"/>